<feature type="non-terminal residue" evidence="1">
    <location>
        <position position="1"/>
    </location>
</feature>
<comment type="caution">
    <text evidence="1">The sequence shown here is derived from an EMBL/GenBank/DDBJ whole genome shotgun (WGS) entry which is preliminary data.</text>
</comment>
<feature type="non-terminal residue" evidence="1">
    <location>
        <position position="95"/>
    </location>
</feature>
<dbReference type="AlphaFoldDB" id="A0A8J4TU59"/>
<protein>
    <submittedName>
        <fullName evidence="1">Uncharacterized protein</fullName>
    </submittedName>
</protein>
<keyword evidence="2" id="KW-1185">Reference proteome</keyword>
<dbReference type="Proteomes" id="UP000727407">
    <property type="component" value="Unassembled WGS sequence"/>
</dbReference>
<evidence type="ECO:0000313" key="2">
    <source>
        <dbReference type="Proteomes" id="UP000727407"/>
    </source>
</evidence>
<gene>
    <name evidence="1" type="ORF">DAT39_018407</name>
</gene>
<dbReference type="EMBL" id="QNUK01000544">
    <property type="protein sequence ID" value="KAF5891876.1"/>
    <property type="molecule type" value="Genomic_DNA"/>
</dbReference>
<organism evidence="1 2">
    <name type="scientific">Clarias magur</name>
    <name type="common">Asian catfish</name>
    <name type="synonym">Macropteronotus magur</name>
    <dbReference type="NCBI Taxonomy" id="1594786"/>
    <lineage>
        <taxon>Eukaryota</taxon>
        <taxon>Metazoa</taxon>
        <taxon>Chordata</taxon>
        <taxon>Craniata</taxon>
        <taxon>Vertebrata</taxon>
        <taxon>Euteleostomi</taxon>
        <taxon>Actinopterygii</taxon>
        <taxon>Neopterygii</taxon>
        <taxon>Teleostei</taxon>
        <taxon>Ostariophysi</taxon>
        <taxon>Siluriformes</taxon>
        <taxon>Clariidae</taxon>
        <taxon>Clarias</taxon>
    </lineage>
</organism>
<sequence length="95" mass="10739">SCWDYKPLQEILQINGPGCCVWMENGNTEFFAMDQEGLTPTHLTDLTFTEMMVVQQQLEEVTRFTYLGNILASDGDVRIVGLQRQGWSSSGSVQF</sequence>
<reference evidence="1" key="1">
    <citation type="submission" date="2020-07" db="EMBL/GenBank/DDBJ databases">
        <title>Clarias magur genome sequencing, assembly and annotation.</title>
        <authorList>
            <person name="Kushwaha B."/>
            <person name="Kumar R."/>
            <person name="Das P."/>
            <person name="Joshi C.G."/>
            <person name="Kumar D."/>
            <person name="Nagpure N.S."/>
            <person name="Pandey M."/>
            <person name="Agarwal S."/>
            <person name="Srivastava S."/>
            <person name="Singh M."/>
            <person name="Sahoo L."/>
            <person name="Jayasankar P."/>
            <person name="Meher P.K."/>
            <person name="Koringa P.G."/>
            <person name="Iquebal M.A."/>
            <person name="Das S.P."/>
            <person name="Bit A."/>
            <person name="Patnaik S."/>
            <person name="Patel N."/>
            <person name="Shah T.M."/>
            <person name="Hinsu A."/>
            <person name="Jena J.K."/>
        </authorList>
    </citation>
    <scope>NUCLEOTIDE SEQUENCE</scope>
    <source>
        <strain evidence="1">CIFAMagur01</strain>
        <tissue evidence="1">Testis</tissue>
    </source>
</reference>
<proteinExistence type="predicted"/>
<evidence type="ECO:0000313" key="1">
    <source>
        <dbReference type="EMBL" id="KAF5891876.1"/>
    </source>
</evidence>
<name>A0A8J4TU59_CLAMG</name>
<accession>A0A8J4TU59</accession>